<dbReference type="PROSITE" id="PS51892">
    <property type="entry name" value="SUBTILASE"/>
    <property type="match status" value="1"/>
</dbReference>
<evidence type="ECO:0000313" key="13">
    <source>
        <dbReference type="Proteomes" id="UP000654918"/>
    </source>
</evidence>
<dbReference type="PROSITE" id="PS00136">
    <property type="entry name" value="SUBTILASE_ASP"/>
    <property type="match status" value="1"/>
</dbReference>
<dbReference type="InterPro" id="IPR034187">
    <property type="entry name" value="Peptidases_S8_5"/>
</dbReference>
<dbReference type="GO" id="GO:0006508">
    <property type="term" value="P:proteolysis"/>
    <property type="evidence" value="ECO:0007669"/>
    <property type="project" value="UniProtKB-KW"/>
</dbReference>
<dbReference type="CDD" id="cd07489">
    <property type="entry name" value="Peptidases_S8_5"/>
    <property type="match status" value="1"/>
</dbReference>
<proteinExistence type="inferred from homology"/>
<feature type="domain" description="C5a peptidase/Subtilisin-like protease SBT2-like Fn3-like" evidence="11">
    <location>
        <begin position="662"/>
        <end position="776"/>
    </location>
</feature>
<feature type="region of interest" description="Disordered" evidence="8">
    <location>
        <begin position="127"/>
        <end position="151"/>
    </location>
</feature>
<gene>
    <name evidence="12" type="ORF">CPLU01_07272</name>
</gene>
<keyword evidence="2 7" id="KW-0645">Protease</keyword>
<dbReference type="PANTHER" id="PTHR43806">
    <property type="entry name" value="PEPTIDASE S8"/>
    <property type="match status" value="1"/>
</dbReference>
<evidence type="ECO:0000256" key="3">
    <source>
        <dbReference type="ARBA" id="ARBA00022729"/>
    </source>
</evidence>
<evidence type="ECO:0000256" key="8">
    <source>
        <dbReference type="SAM" id="MobiDB-lite"/>
    </source>
</evidence>
<feature type="domain" description="Peptidase S8/S53" evidence="10">
    <location>
        <begin position="174"/>
        <end position="567"/>
    </location>
</feature>
<dbReference type="Pfam" id="PF00082">
    <property type="entry name" value="Peptidase_S8"/>
    <property type="match status" value="1"/>
</dbReference>
<dbReference type="PRINTS" id="PR00723">
    <property type="entry name" value="SUBTILISIN"/>
</dbReference>
<feature type="active site" description="Charge relay system" evidence="6 7">
    <location>
        <position position="183"/>
    </location>
</feature>
<dbReference type="GO" id="GO:0004252">
    <property type="term" value="F:serine-type endopeptidase activity"/>
    <property type="evidence" value="ECO:0007669"/>
    <property type="project" value="UniProtKB-UniRule"/>
</dbReference>
<dbReference type="InterPro" id="IPR022398">
    <property type="entry name" value="Peptidase_S8_His-AS"/>
</dbReference>
<dbReference type="PANTHER" id="PTHR43806:SF66">
    <property type="entry name" value="SERIN ENDOPEPTIDASE"/>
    <property type="match status" value="1"/>
</dbReference>
<evidence type="ECO:0000256" key="6">
    <source>
        <dbReference type="PIRSR" id="PIRSR615500-1"/>
    </source>
</evidence>
<feature type="signal peptide" evidence="9">
    <location>
        <begin position="1"/>
        <end position="21"/>
    </location>
</feature>
<dbReference type="Proteomes" id="UP000654918">
    <property type="component" value="Unassembled WGS sequence"/>
</dbReference>
<keyword evidence="4 7" id="KW-0378">Hydrolase</keyword>
<dbReference type="InterPro" id="IPR023827">
    <property type="entry name" value="Peptidase_S8_Asp-AS"/>
</dbReference>
<evidence type="ECO:0000259" key="10">
    <source>
        <dbReference type="Pfam" id="PF00082"/>
    </source>
</evidence>
<dbReference type="InterPro" id="IPR015500">
    <property type="entry name" value="Peptidase_S8_subtilisin-rel"/>
</dbReference>
<evidence type="ECO:0000259" key="11">
    <source>
        <dbReference type="Pfam" id="PF06280"/>
    </source>
</evidence>
<feature type="active site" description="Charge relay system" evidence="6 7">
    <location>
        <position position="560"/>
    </location>
</feature>
<evidence type="ECO:0000256" key="9">
    <source>
        <dbReference type="SAM" id="SignalP"/>
    </source>
</evidence>
<accession>A0A8H6NEH9</accession>
<keyword evidence="5 7" id="KW-0720">Serine protease</keyword>
<evidence type="ECO:0000313" key="12">
    <source>
        <dbReference type="EMBL" id="KAF6830582.1"/>
    </source>
</evidence>
<comment type="caution">
    <text evidence="12">The sequence shown here is derived from an EMBL/GenBank/DDBJ whole genome shotgun (WGS) entry which is preliminary data.</text>
</comment>
<dbReference type="SUPFAM" id="SSF52743">
    <property type="entry name" value="Subtilisin-like"/>
    <property type="match status" value="1"/>
</dbReference>
<dbReference type="InterPro" id="IPR000209">
    <property type="entry name" value="Peptidase_S8/S53_dom"/>
</dbReference>
<organism evidence="12 13">
    <name type="scientific">Colletotrichum plurivorum</name>
    <dbReference type="NCBI Taxonomy" id="2175906"/>
    <lineage>
        <taxon>Eukaryota</taxon>
        <taxon>Fungi</taxon>
        <taxon>Dikarya</taxon>
        <taxon>Ascomycota</taxon>
        <taxon>Pezizomycotina</taxon>
        <taxon>Sordariomycetes</taxon>
        <taxon>Hypocreomycetidae</taxon>
        <taxon>Glomerellales</taxon>
        <taxon>Glomerellaceae</taxon>
        <taxon>Colletotrichum</taxon>
        <taxon>Colletotrichum orchidearum species complex</taxon>
    </lineage>
</organism>
<comment type="similarity">
    <text evidence="1 7">Belongs to the peptidase S8 family.</text>
</comment>
<evidence type="ECO:0000256" key="1">
    <source>
        <dbReference type="ARBA" id="ARBA00011073"/>
    </source>
</evidence>
<name>A0A8H6NEH9_9PEZI</name>
<dbReference type="GO" id="GO:0016020">
    <property type="term" value="C:membrane"/>
    <property type="evidence" value="ECO:0007669"/>
    <property type="project" value="InterPro"/>
</dbReference>
<dbReference type="PROSITE" id="PS00137">
    <property type="entry name" value="SUBTILASE_HIS"/>
    <property type="match status" value="1"/>
</dbReference>
<keyword evidence="3 9" id="KW-0732">Signal</keyword>
<evidence type="ECO:0000256" key="2">
    <source>
        <dbReference type="ARBA" id="ARBA00022670"/>
    </source>
</evidence>
<dbReference type="EMBL" id="WIGO01000092">
    <property type="protein sequence ID" value="KAF6830582.1"/>
    <property type="molecule type" value="Genomic_DNA"/>
</dbReference>
<feature type="chain" id="PRO_5034778510" evidence="9">
    <location>
        <begin position="22"/>
        <end position="851"/>
    </location>
</feature>
<feature type="compositionally biased region" description="Polar residues" evidence="8">
    <location>
        <begin position="130"/>
        <end position="146"/>
    </location>
</feature>
<dbReference type="Gene3D" id="3.40.50.200">
    <property type="entry name" value="Peptidase S8/S53 domain"/>
    <property type="match status" value="2"/>
</dbReference>
<dbReference type="InterPro" id="IPR010435">
    <property type="entry name" value="C5a/SBT2-like_Fn3"/>
</dbReference>
<reference evidence="12" key="1">
    <citation type="journal article" date="2020" name="Phytopathology">
        <title>Genome Sequence Resources of Colletotrichum truncatum, C. plurivorum, C. musicola, and C. sojae: Four Species Pathogenic to Soybean (Glycine max).</title>
        <authorList>
            <person name="Rogerio F."/>
            <person name="Boufleur T.R."/>
            <person name="Ciampi-Guillardi M."/>
            <person name="Sukno S.A."/>
            <person name="Thon M.R."/>
            <person name="Massola Junior N.S."/>
            <person name="Baroncelli R."/>
        </authorList>
    </citation>
    <scope>NUCLEOTIDE SEQUENCE</scope>
    <source>
        <strain evidence="12">LFN00145</strain>
    </source>
</reference>
<protein>
    <submittedName>
        <fullName evidence="12">Subtilisin-like protease</fullName>
    </submittedName>
</protein>
<dbReference type="Gene3D" id="2.60.40.1710">
    <property type="entry name" value="Subtilisin-like superfamily"/>
    <property type="match status" value="1"/>
</dbReference>
<evidence type="ECO:0000256" key="4">
    <source>
        <dbReference type="ARBA" id="ARBA00022801"/>
    </source>
</evidence>
<sequence length="851" mass="91818">MAINLLCTLVAGCALLAPVQARRTLPDIADVPRNNTPAYATKFMVEFSDVGSSRFRKRDGTPDTEGFYEEVKSRDLHVIPGQNYTSELFHGVSFDIVNGTNETVAALEGLADISRLWPVHLVTIPKQPPAANNSSTAQVAKRQNNDAPPYPDWDNIHPHLLTNVDKAHEQGYDGSGVIIAIVDSGVDYTHPALGGGYGPGFKFESGWDLVGPDYLPGDSKLNPGPDFKDCMGHGTHVAGIIGGTDPAGRPLGVAYNARLRSYKVFGCLDGTGSDIILAAFIKAYEDGADIISGSLGNDNGFAESPIAIVISKMAEQGVLVVTAAGNSGTLGPFLTSNTANANGAIAVGSVAVKANFGFELVAKSSSGETKTMTYIPDNAKPWNKPGESKAYKGDIPRDFDICWDDLPDNYKVPDDDVLVMKRGTAVACMDQFQTANSYLLNVAKWVLFWNIPERQNETPERVLQDGSPIGFATINYEDGQWIEDEFAAGNTVSFKFPESNSTSYATAFSNEWSSWGTALDASLKPEISAPVPILTVPLGDNIMSTFLTKQLDYITNQGTSMACPYVSCPPKPRVATKCQINAFKISGVAALFFQKAGGRAKLASGGQNPAEVARRRIINSGQNVYHSNLTHGLSAALGQQGAGLVDAMKVLTYETTIQPPIVNLNDTDHFTASHTITVKNRSDKPVTYRISHEPGVTARSREFADAYIEYVTLLKTDEGIATVKFSTEELVVPAEGSATFTATFTEPNDVDPMVLAQYGGAIYVVGSNDESVKVNYIGTCTSFPEHGHVVDFRYRHPRFAQGGSGLGDSAWRAHLLRRDREEAVRRRPRLPLPQASIALLQLPVVQPRVQL</sequence>
<dbReference type="Pfam" id="PF06280">
    <property type="entry name" value="fn3_5"/>
    <property type="match status" value="1"/>
</dbReference>
<evidence type="ECO:0000256" key="7">
    <source>
        <dbReference type="PROSITE-ProRule" id="PRU01240"/>
    </source>
</evidence>
<dbReference type="InterPro" id="IPR050131">
    <property type="entry name" value="Peptidase_S8_subtilisin-like"/>
</dbReference>
<dbReference type="AlphaFoldDB" id="A0A8H6NEH9"/>
<keyword evidence="13" id="KW-1185">Reference proteome</keyword>
<feature type="active site" description="Charge relay system" evidence="6 7">
    <location>
        <position position="233"/>
    </location>
</feature>
<evidence type="ECO:0000256" key="5">
    <source>
        <dbReference type="ARBA" id="ARBA00022825"/>
    </source>
</evidence>
<dbReference type="InterPro" id="IPR036852">
    <property type="entry name" value="Peptidase_S8/S53_dom_sf"/>
</dbReference>